<sequence length="45" mass="4793">MLAFAQHAQQAAELVKIALVIMIAPFVSKLGITIPAFLLFVNPGV</sequence>
<dbReference type="STRING" id="525309.HMPREF0494_0408"/>
<dbReference type="Proteomes" id="UP000003675">
    <property type="component" value="Unassembled WGS sequence"/>
</dbReference>
<comment type="caution">
    <text evidence="2">The sequence shown here is derived from an EMBL/GenBank/DDBJ whole genome shotgun (WGS) entry which is preliminary data.</text>
</comment>
<gene>
    <name evidence="2" type="ORF">HMPREF0494_0408</name>
</gene>
<dbReference type="EMBL" id="ACLL01000012">
    <property type="protein sequence ID" value="EEW54420.1"/>
    <property type="molecule type" value="Genomic_DNA"/>
</dbReference>
<reference evidence="2 3" key="1">
    <citation type="submission" date="2009-09" db="EMBL/GenBank/DDBJ databases">
        <authorList>
            <person name="Qin X."/>
            <person name="Bachman B."/>
            <person name="Battles P."/>
            <person name="Bell A."/>
            <person name="Bess C."/>
            <person name="Bickham C."/>
            <person name="Chaboub L."/>
            <person name="Chen D."/>
            <person name="Coyle M."/>
            <person name="Deiros D.R."/>
            <person name="Dinh H."/>
            <person name="Forbes L."/>
            <person name="Fowler G."/>
            <person name="Francisco L."/>
            <person name="Fu Q."/>
            <person name="Gubbala S."/>
            <person name="Hale W."/>
            <person name="Han Y."/>
            <person name="Hemphill L."/>
            <person name="Highlander S.K."/>
            <person name="Hirani K."/>
            <person name="Hogues M."/>
            <person name="Jackson L."/>
            <person name="Jakkamsetti A."/>
            <person name="Javaid M."/>
            <person name="Jiang H."/>
            <person name="Korchina V."/>
            <person name="Kovar C."/>
            <person name="Lara F."/>
            <person name="Lee S."/>
            <person name="Mata R."/>
            <person name="Mathew T."/>
            <person name="Moen C."/>
            <person name="Morales K."/>
            <person name="Munidasa M."/>
            <person name="Nazareth L."/>
            <person name="Ngo R."/>
            <person name="Nguyen L."/>
            <person name="Okwuonu G."/>
            <person name="Ongeri F."/>
            <person name="Patil S."/>
            <person name="Petrosino J."/>
            <person name="Pham C."/>
            <person name="Pham P."/>
            <person name="Pu L.-L."/>
            <person name="Puazo M."/>
            <person name="Raj R."/>
            <person name="Reid J."/>
            <person name="Rouhana J."/>
            <person name="Saada N."/>
            <person name="Shang Y."/>
            <person name="Simmons D."/>
            <person name="Thornton R."/>
            <person name="Warren J."/>
            <person name="Weissenberger G."/>
            <person name="Zhang J."/>
            <person name="Zhang L."/>
            <person name="Zhou C."/>
            <person name="Zhu D."/>
            <person name="Muzny D."/>
            <person name="Worley K."/>
            <person name="Gibbs R."/>
        </authorList>
    </citation>
    <scope>NUCLEOTIDE SEQUENCE [LARGE SCALE GENOMIC DNA]</scope>
    <source>
        <strain evidence="2 3">DSM 16041</strain>
    </source>
</reference>
<evidence type="ECO:0000313" key="3">
    <source>
        <dbReference type="Proteomes" id="UP000003675"/>
    </source>
</evidence>
<keyword evidence="1" id="KW-0472">Membrane</keyword>
<feature type="transmembrane region" description="Helical" evidence="1">
    <location>
        <begin position="17"/>
        <end position="41"/>
    </location>
</feature>
<keyword evidence="1" id="KW-0812">Transmembrane</keyword>
<evidence type="ECO:0000313" key="2">
    <source>
        <dbReference type="EMBL" id="EEW54420.1"/>
    </source>
</evidence>
<protein>
    <submittedName>
        <fullName evidence="2">Uncharacterized protein</fullName>
    </submittedName>
</protein>
<proteinExistence type="predicted"/>
<accession>C8P514</accession>
<dbReference type="HOGENOM" id="CLU_3201134_0_0_9"/>
<dbReference type="AlphaFoldDB" id="C8P514"/>
<organism evidence="2 3">
    <name type="scientific">Limosilactobacillus antri DSM 16041</name>
    <dbReference type="NCBI Taxonomy" id="525309"/>
    <lineage>
        <taxon>Bacteria</taxon>
        <taxon>Bacillati</taxon>
        <taxon>Bacillota</taxon>
        <taxon>Bacilli</taxon>
        <taxon>Lactobacillales</taxon>
        <taxon>Lactobacillaceae</taxon>
        <taxon>Limosilactobacillus</taxon>
    </lineage>
</organism>
<keyword evidence="1" id="KW-1133">Transmembrane helix</keyword>
<name>C8P514_9LACO</name>
<evidence type="ECO:0000256" key="1">
    <source>
        <dbReference type="SAM" id="Phobius"/>
    </source>
</evidence>